<evidence type="ECO:0000256" key="2">
    <source>
        <dbReference type="ARBA" id="ARBA00023163"/>
    </source>
</evidence>
<feature type="compositionally biased region" description="Basic and acidic residues" evidence="3">
    <location>
        <begin position="280"/>
        <end position="291"/>
    </location>
</feature>
<keyword evidence="1" id="KW-0805">Transcription regulation</keyword>
<organism evidence="5">
    <name type="scientific">uncultured Gemmatimonadota bacterium</name>
    <dbReference type="NCBI Taxonomy" id="203437"/>
    <lineage>
        <taxon>Bacteria</taxon>
        <taxon>Pseudomonadati</taxon>
        <taxon>Gemmatimonadota</taxon>
        <taxon>environmental samples</taxon>
    </lineage>
</organism>
<evidence type="ECO:0000313" key="5">
    <source>
        <dbReference type="EMBL" id="CAA9361874.1"/>
    </source>
</evidence>
<protein>
    <recommendedName>
        <fullName evidence="4">HTH araC/xylS-type domain-containing protein</fullName>
    </recommendedName>
</protein>
<dbReference type="GO" id="GO:0003700">
    <property type="term" value="F:DNA-binding transcription factor activity"/>
    <property type="evidence" value="ECO:0007669"/>
    <property type="project" value="InterPro"/>
</dbReference>
<feature type="domain" description="HTH araC/xylS-type" evidence="4">
    <location>
        <begin position="168"/>
        <end position="248"/>
    </location>
</feature>
<evidence type="ECO:0000256" key="1">
    <source>
        <dbReference type="ARBA" id="ARBA00023015"/>
    </source>
</evidence>
<dbReference type="Pfam" id="PF12833">
    <property type="entry name" value="HTH_18"/>
    <property type="match status" value="1"/>
</dbReference>
<dbReference type="PROSITE" id="PS01124">
    <property type="entry name" value="HTH_ARAC_FAMILY_2"/>
    <property type="match status" value="1"/>
</dbReference>
<evidence type="ECO:0000256" key="3">
    <source>
        <dbReference type="SAM" id="MobiDB-lite"/>
    </source>
</evidence>
<proteinExistence type="predicted"/>
<gene>
    <name evidence="5" type="ORF">AVDCRST_MAG68-4517</name>
</gene>
<name>A0A6J4MKJ4_9BACT</name>
<dbReference type="SUPFAM" id="SSF46689">
    <property type="entry name" value="Homeodomain-like"/>
    <property type="match status" value="1"/>
</dbReference>
<accession>A0A6J4MKJ4</accession>
<dbReference type="GO" id="GO:0043565">
    <property type="term" value="F:sequence-specific DNA binding"/>
    <property type="evidence" value="ECO:0007669"/>
    <property type="project" value="InterPro"/>
</dbReference>
<dbReference type="Gene3D" id="1.10.10.60">
    <property type="entry name" value="Homeodomain-like"/>
    <property type="match status" value="1"/>
</dbReference>
<sequence>MATPRRLLLIMHPNGAFRERVLTIGAKSFRCRTINAWPDLRAAAAEAPPSTLLVVDPYRKNARGVWKLTTELRGFLWEFPSVTVVAAIEVRAGCSHDLRTLGEWGVADVISIYEDDTAEGMLRRLWLAQGRPLQNLLARSLPATMSGRSRTLLMTAAEVVSMGGKGRELARALHLSQRTVLRWAERAGLPPPRRILAWMRILLASSLLDDPGRTVFSVACACGYASDSSLRRAMQDFLGTIPTHLRREGAFERATHAFLRELAEYKELGPESIFTGRGRAASDRRRARERAAQLAAQAGERIEGS</sequence>
<dbReference type="InterPro" id="IPR018060">
    <property type="entry name" value="HTH_AraC"/>
</dbReference>
<dbReference type="InterPro" id="IPR009057">
    <property type="entry name" value="Homeodomain-like_sf"/>
</dbReference>
<evidence type="ECO:0000259" key="4">
    <source>
        <dbReference type="PROSITE" id="PS01124"/>
    </source>
</evidence>
<feature type="region of interest" description="Disordered" evidence="3">
    <location>
        <begin position="276"/>
        <end position="305"/>
    </location>
</feature>
<dbReference type="AlphaFoldDB" id="A0A6J4MKJ4"/>
<dbReference type="EMBL" id="CADCTW010000205">
    <property type="protein sequence ID" value="CAA9361874.1"/>
    <property type="molecule type" value="Genomic_DNA"/>
</dbReference>
<reference evidence="5" key="1">
    <citation type="submission" date="2020-02" db="EMBL/GenBank/DDBJ databases">
        <authorList>
            <person name="Meier V. D."/>
        </authorList>
    </citation>
    <scope>NUCLEOTIDE SEQUENCE</scope>
    <source>
        <strain evidence="5">AVDCRST_MAG68</strain>
    </source>
</reference>
<keyword evidence="2" id="KW-0804">Transcription</keyword>
<dbReference type="SMART" id="SM00342">
    <property type="entry name" value="HTH_ARAC"/>
    <property type="match status" value="1"/>
</dbReference>